<comment type="caution">
    <text evidence="3">The sequence shown here is derived from an EMBL/GenBank/DDBJ whole genome shotgun (WGS) entry which is preliminary data.</text>
</comment>
<feature type="signal peptide" evidence="1">
    <location>
        <begin position="1"/>
        <end position="26"/>
    </location>
</feature>
<dbReference type="PANTHER" id="PTHR33286">
    <property type="entry name" value="BIFUNCTIONAL INHIBITOR/LIPID-TRANSFER PROTEIN/SEED STORAGE 2S ALBUMIN SUPERFAMILY PROTEIN"/>
    <property type="match status" value="1"/>
</dbReference>
<accession>A0A5J9TSY9</accession>
<dbReference type="EMBL" id="RWGY01000031">
    <property type="protein sequence ID" value="TVU14464.1"/>
    <property type="molecule type" value="Genomic_DNA"/>
</dbReference>
<evidence type="ECO:0000259" key="2">
    <source>
        <dbReference type="Pfam" id="PF14368"/>
    </source>
</evidence>
<gene>
    <name evidence="3" type="ORF">EJB05_37934</name>
</gene>
<dbReference type="OrthoDB" id="654726at2759"/>
<dbReference type="Proteomes" id="UP000324897">
    <property type="component" value="Unassembled WGS sequence"/>
</dbReference>
<feature type="chain" id="PRO_5023888814" description="Bifunctional inhibitor/plant lipid transfer protein/seed storage helical domain-containing protein" evidence="1">
    <location>
        <begin position="27"/>
        <end position="150"/>
    </location>
</feature>
<keyword evidence="1" id="KW-0732">Signal</keyword>
<sequence length="150" mass="16363">MTMKVTIPILVFVFAFNVFTTYQSCGEQDCHEEKELVMAKCIATITNHGPYAPPNLPCRQAVAASDMVCICRTLSHLDETSVSASKLVHLAKDCGKPVPVGSKCGSWTIPPPLSSPSQRNMHKRGARPCAAPTELLVGLRRKPKYLQPQA</sequence>
<dbReference type="InterPro" id="IPR016140">
    <property type="entry name" value="Bifunc_inhib/LTP/seed_store"/>
</dbReference>
<proteinExistence type="predicted"/>
<feature type="non-terminal residue" evidence="3">
    <location>
        <position position="150"/>
    </location>
</feature>
<organism evidence="3 4">
    <name type="scientific">Eragrostis curvula</name>
    <name type="common">weeping love grass</name>
    <dbReference type="NCBI Taxonomy" id="38414"/>
    <lineage>
        <taxon>Eukaryota</taxon>
        <taxon>Viridiplantae</taxon>
        <taxon>Streptophyta</taxon>
        <taxon>Embryophyta</taxon>
        <taxon>Tracheophyta</taxon>
        <taxon>Spermatophyta</taxon>
        <taxon>Magnoliopsida</taxon>
        <taxon>Liliopsida</taxon>
        <taxon>Poales</taxon>
        <taxon>Poaceae</taxon>
        <taxon>PACMAD clade</taxon>
        <taxon>Chloridoideae</taxon>
        <taxon>Eragrostideae</taxon>
        <taxon>Eragrostidinae</taxon>
        <taxon>Eragrostis</taxon>
    </lineage>
</organism>
<keyword evidence="4" id="KW-1185">Reference proteome</keyword>
<feature type="domain" description="Bifunctional inhibitor/plant lipid transfer protein/seed storage helical" evidence="2">
    <location>
        <begin position="18"/>
        <end position="104"/>
    </location>
</feature>
<dbReference type="InterPro" id="IPR036312">
    <property type="entry name" value="Bifun_inhib/LTP/seed_sf"/>
</dbReference>
<evidence type="ECO:0000313" key="4">
    <source>
        <dbReference type="Proteomes" id="UP000324897"/>
    </source>
</evidence>
<evidence type="ECO:0000313" key="3">
    <source>
        <dbReference type="EMBL" id="TVU14464.1"/>
    </source>
</evidence>
<evidence type="ECO:0000256" key="1">
    <source>
        <dbReference type="SAM" id="SignalP"/>
    </source>
</evidence>
<dbReference type="Gene3D" id="1.10.110.10">
    <property type="entry name" value="Plant lipid-transfer and hydrophobic proteins"/>
    <property type="match status" value="1"/>
</dbReference>
<protein>
    <recommendedName>
        <fullName evidence="2">Bifunctional inhibitor/plant lipid transfer protein/seed storage helical domain-containing protein</fullName>
    </recommendedName>
</protein>
<reference evidence="3 4" key="1">
    <citation type="journal article" date="2019" name="Sci. Rep.">
        <title>A high-quality genome of Eragrostis curvula grass provides insights into Poaceae evolution and supports new strategies to enhance forage quality.</title>
        <authorList>
            <person name="Carballo J."/>
            <person name="Santos B.A.C.M."/>
            <person name="Zappacosta D."/>
            <person name="Garbus I."/>
            <person name="Selva J.P."/>
            <person name="Gallo C.A."/>
            <person name="Diaz A."/>
            <person name="Albertini E."/>
            <person name="Caccamo M."/>
            <person name="Echenique V."/>
        </authorList>
    </citation>
    <scope>NUCLEOTIDE SEQUENCE [LARGE SCALE GENOMIC DNA]</scope>
    <source>
        <strain evidence="4">cv. Victoria</strain>
        <tissue evidence="3">Leaf</tissue>
    </source>
</reference>
<dbReference type="AlphaFoldDB" id="A0A5J9TSY9"/>
<dbReference type="Pfam" id="PF14368">
    <property type="entry name" value="LTP_2"/>
    <property type="match status" value="1"/>
</dbReference>
<dbReference type="Gramene" id="TVU14464">
    <property type="protein sequence ID" value="TVU14464"/>
    <property type="gene ID" value="EJB05_37934"/>
</dbReference>
<name>A0A5J9TSY9_9POAL</name>
<dbReference type="PANTHER" id="PTHR33286:SF24">
    <property type="entry name" value="BIFUNCTIONAL INHIBITOR_PLANT LIPID TRANSFER PROTEIN_SEED STORAGE HELICAL DOMAIN-CONTAINING PROTEIN"/>
    <property type="match status" value="1"/>
</dbReference>